<evidence type="ECO:0000256" key="1">
    <source>
        <dbReference type="ARBA" id="ARBA00004533"/>
    </source>
</evidence>
<dbReference type="GO" id="GO:0005886">
    <property type="term" value="C:plasma membrane"/>
    <property type="evidence" value="ECO:0007669"/>
    <property type="project" value="UniProtKB-SubCell"/>
</dbReference>
<dbReference type="EMBL" id="BQKE01000001">
    <property type="protein sequence ID" value="GJM61941.1"/>
    <property type="molecule type" value="Genomic_DNA"/>
</dbReference>
<keyword evidence="2" id="KW-1003">Cell membrane</keyword>
<dbReference type="GO" id="GO:0016746">
    <property type="term" value="F:acyltransferase activity"/>
    <property type="evidence" value="ECO:0007669"/>
    <property type="project" value="UniProtKB-KW"/>
</dbReference>
<dbReference type="CDD" id="cd07984">
    <property type="entry name" value="LPLAT_LABLAT-like"/>
    <property type="match status" value="1"/>
</dbReference>
<keyword evidence="9" id="KW-1185">Reference proteome</keyword>
<dbReference type="Pfam" id="PF03279">
    <property type="entry name" value="Lip_A_acyltrans"/>
    <property type="match status" value="1"/>
</dbReference>
<evidence type="ECO:0000256" key="3">
    <source>
        <dbReference type="ARBA" id="ARBA00022519"/>
    </source>
</evidence>
<feature type="transmembrane region" description="Helical" evidence="7">
    <location>
        <begin position="18"/>
        <end position="35"/>
    </location>
</feature>
<dbReference type="PANTHER" id="PTHR30606">
    <property type="entry name" value="LIPID A BIOSYNTHESIS LAUROYL ACYLTRANSFERASE"/>
    <property type="match status" value="1"/>
</dbReference>
<evidence type="ECO:0000256" key="5">
    <source>
        <dbReference type="ARBA" id="ARBA00023136"/>
    </source>
</evidence>
<keyword evidence="5 7" id="KW-0472">Membrane</keyword>
<dbReference type="RefSeq" id="WP_338237364.1">
    <property type="nucleotide sequence ID" value="NZ_BQKE01000001.1"/>
</dbReference>
<keyword evidence="7" id="KW-1133">Transmembrane helix</keyword>
<keyword evidence="4" id="KW-0808">Transferase</keyword>
<organism evidence="8 9">
    <name type="scientific">Persicobacter diffluens</name>
    <dbReference type="NCBI Taxonomy" id="981"/>
    <lineage>
        <taxon>Bacteria</taxon>
        <taxon>Pseudomonadati</taxon>
        <taxon>Bacteroidota</taxon>
        <taxon>Cytophagia</taxon>
        <taxon>Cytophagales</taxon>
        <taxon>Persicobacteraceae</taxon>
        <taxon>Persicobacter</taxon>
    </lineage>
</organism>
<dbReference type="InterPro" id="IPR004960">
    <property type="entry name" value="LipA_acyltrans"/>
</dbReference>
<keyword evidence="3" id="KW-0997">Cell inner membrane</keyword>
<evidence type="ECO:0000256" key="7">
    <source>
        <dbReference type="SAM" id="Phobius"/>
    </source>
</evidence>
<evidence type="ECO:0000256" key="4">
    <source>
        <dbReference type="ARBA" id="ARBA00022679"/>
    </source>
</evidence>
<evidence type="ECO:0000256" key="6">
    <source>
        <dbReference type="ARBA" id="ARBA00023315"/>
    </source>
</evidence>
<keyword evidence="6" id="KW-0012">Acyltransferase</keyword>
<dbReference type="PANTHER" id="PTHR30606:SF10">
    <property type="entry name" value="PHOSPHATIDYLINOSITOL MANNOSIDE ACYLTRANSFERASE"/>
    <property type="match status" value="1"/>
</dbReference>
<dbReference type="GO" id="GO:0009247">
    <property type="term" value="P:glycolipid biosynthetic process"/>
    <property type="evidence" value="ECO:0007669"/>
    <property type="project" value="UniProtKB-ARBA"/>
</dbReference>
<name>A0AAN4VXR4_9BACT</name>
<gene>
    <name evidence="8" type="ORF">PEDI_24930</name>
</gene>
<sequence>MMIAVSIFQSTLKRIPMAFYYLIADILYLIGYRLFGYRRAVVQKNLKAAFPERTDEALLSIEKKFYRHLSDYLVETTAMSRLTAHELKKRFQFNNLELLHEYYKKHKNIILASGHQSNWEWMALLPLYVGQEAKAVYRKQSSPFADEVIYANRSKFGMELLQDKDLLPYLKHQDNKHPQLLYMLCDQRPSESKKPTILEFMHQPVAAFQGLNFISRMFDYEVIYVDIRKTARGKYEVTFKALQPSAEESVVECFFKQLERSIEAQPHTYLWSHNRWKNPPATPLAQKKNQAAKGIPLFRLDQLEIA</sequence>
<comment type="caution">
    <text evidence="8">The sequence shown here is derived from an EMBL/GenBank/DDBJ whole genome shotgun (WGS) entry which is preliminary data.</text>
</comment>
<dbReference type="Proteomes" id="UP001310022">
    <property type="component" value="Unassembled WGS sequence"/>
</dbReference>
<protein>
    <submittedName>
        <fullName evidence="8">Lipid A biosynthesis protein</fullName>
    </submittedName>
</protein>
<dbReference type="AlphaFoldDB" id="A0AAN4VXR4"/>
<accession>A0AAN4VXR4</accession>
<evidence type="ECO:0000256" key="2">
    <source>
        <dbReference type="ARBA" id="ARBA00022475"/>
    </source>
</evidence>
<evidence type="ECO:0000313" key="9">
    <source>
        <dbReference type="Proteomes" id="UP001310022"/>
    </source>
</evidence>
<proteinExistence type="predicted"/>
<evidence type="ECO:0000313" key="8">
    <source>
        <dbReference type="EMBL" id="GJM61941.1"/>
    </source>
</evidence>
<comment type="subcellular location">
    <subcellularLocation>
        <location evidence="1">Cell inner membrane</location>
    </subcellularLocation>
</comment>
<reference evidence="8 9" key="1">
    <citation type="submission" date="2021-12" db="EMBL/GenBank/DDBJ databases">
        <title>Genome sequencing of bacteria with rrn-lacking chromosome and rrn-plasmid.</title>
        <authorList>
            <person name="Anda M."/>
            <person name="Iwasaki W."/>
        </authorList>
    </citation>
    <scope>NUCLEOTIDE SEQUENCE [LARGE SCALE GENOMIC DNA]</scope>
    <source>
        <strain evidence="8 9">NBRC 15940</strain>
    </source>
</reference>
<keyword evidence="7" id="KW-0812">Transmembrane</keyword>